<accession>A0A4W5L4D4</accession>
<reference evidence="5" key="2">
    <citation type="submission" date="2025-08" db="UniProtKB">
        <authorList>
            <consortium name="Ensembl"/>
        </authorList>
    </citation>
    <scope>IDENTIFICATION</scope>
</reference>
<evidence type="ECO:0000256" key="2">
    <source>
        <dbReference type="ARBA" id="ARBA00022490"/>
    </source>
</evidence>
<reference evidence="5" key="3">
    <citation type="submission" date="2025-09" db="UniProtKB">
        <authorList>
            <consortium name="Ensembl"/>
        </authorList>
    </citation>
    <scope>IDENTIFICATION</scope>
</reference>
<reference evidence="6" key="1">
    <citation type="submission" date="2018-06" db="EMBL/GenBank/DDBJ databases">
        <title>Genome assembly of Danube salmon.</title>
        <authorList>
            <person name="Macqueen D.J."/>
            <person name="Gundappa M.K."/>
        </authorList>
    </citation>
    <scope>NUCLEOTIDE SEQUENCE [LARGE SCALE GENOMIC DNA]</scope>
</reference>
<feature type="domain" description="Band 4.1 C-terminal" evidence="4">
    <location>
        <begin position="30"/>
        <end position="115"/>
    </location>
</feature>
<protein>
    <recommendedName>
        <fullName evidence="4">Band 4.1 C-terminal domain-containing protein</fullName>
    </recommendedName>
</protein>
<dbReference type="STRING" id="62062.ENSHHUP00000020051"/>
<dbReference type="GO" id="GO:0005856">
    <property type="term" value="C:cytoskeleton"/>
    <property type="evidence" value="ECO:0007669"/>
    <property type="project" value="UniProtKB-SubCell"/>
</dbReference>
<proteinExistence type="predicted"/>
<dbReference type="InterPro" id="IPR008379">
    <property type="entry name" value="Band_4.1_C"/>
</dbReference>
<sequence>PSLCPDQLLLIDSCLYSTCTLPCVLLPPQPPLVQTQTVTITDVSNSLPTDVSTKDVPIVQTQTKTITYDSRETSGTSITTTTTHISKVVKGGASETRVEKRIVITADSEDDQVQCSMTAPSTHTKAWSSTMLLCDTFFVIGCTTS</sequence>
<dbReference type="Pfam" id="PF05902">
    <property type="entry name" value="4_1_CTD"/>
    <property type="match status" value="1"/>
</dbReference>
<keyword evidence="6" id="KW-1185">Reference proteome</keyword>
<dbReference type="GO" id="GO:0005198">
    <property type="term" value="F:structural molecule activity"/>
    <property type="evidence" value="ECO:0007669"/>
    <property type="project" value="InterPro"/>
</dbReference>
<dbReference type="GO" id="GO:0031032">
    <property type="term" value="P:actomyosin structure organization"/>
    <property type="evidence" value="ECO:0007669"/>
    <property type="project" value="TreeGrafter"/>
</dbReference>
<evidence type="ECO:0000259" key="4">
    <source>
        <dbReference type="Pfam" id="PF05902"/>
    </source>
</evidence>
<evidence type="ECO:0000256" key="3">
    <source>
        <dbReference type="ARBA" id="ARBA00023212"/>
    </source>
</evidence>
<comment type="subcellular location">
    <subcellularLocation>
        <location evidence="1">Cytoplasm</location>
        <location evidence="1">Cytoskeleton</location>
    </subcellularLocation>
</comment>
<dbReference type="AlphaFoldDB" id="A0A4W5L4D4"/>
<dbReference type="Proteomes" id="UP000314982">
    <property type="component" value="Unassembled WGS sequence"/>
</dbReference>
<dbReference type="GO" id="GO:0003779">
    <property type="term" value="F:actin binding"/>
    <property type="evidence" value="ECO:0007669"/>
    <property type="project" value="InterPro"/>
</dbReference>
<evidence type="ECO:0000256" key="1">
    <source>
        <dbReference type="ARBA" id="ARBA00004245"/>
    </source>
</evidence>
<keyword evidence="2" id="KW-0963">Cytoplasm</keyword>
<name>A0A4W5L4D4_9TELE</name>
<dbReference type="PANTHER" id="PTHR23280">
    <property type="entry name" value="4.1 G PROTEIN"/>
    <property type="match status" value="1"/>
</dbReference>
<evidence type="ECO:0000313" key="6">
    <source>
        <dbReference type="Proteomes" id="UP000314982"/>
    </source>
</evidence>
<dbReference type="GO" id="GO:0005886">
    <property type="term" value="C:plasma membrane"/>
    <property type="evidence" value="ECO:0007669"/>
    <property type="project" value="TreeGrafter"/>
</dbReference>
<evidence type="ECO:0000313" key="5">
    <source>
        <dbReference type="Ensembl" id="ENSHHUP00000020051.1"/>
    </source>
</evidence>
<dbReference type="Ensembl" id="ENSHHUT00000020792.1">
    <property type="protein sequence ID" value="ENSHHUP00000020051.1"/>
    <property type="gene ID" value="ENSHHUG00000012534.1"/>
</dbReference>
<organism evidence="5 6">
    <name type="scientific">Hucho hucho</name>
    <name type="common">huchen</name>
    <dbReference type="NCBI Taxonomy" id="62062"/>
    <lineage>
        <taxon>Eukaryota</taxon>
        <taxon>Metazoa</taxon>
        <taxon>Chordata</taxon>
        <taxon>Craniata</taxon>
        <taxon>Vertebrata</taxon>
        <taxon>Euteleostomi</taxon>
        <taxon>Actinopterygii</taxon>
        <taxon>Neopterygii</taxon>
        <taxon>Teleostei</taxon>
        <taxon>Protacanthopterygii</taxon>
        <taxon>Salmoniformes</taxon>
        <taxon>Salmonidae</taxon>
        <taxon>Salmoninae</taxon>
        <taxon>Hucho</taxon>
    </lineage>
</organism>
<keyword evidence="3" id="KW-0206">Cytoskeleton</keyword>
<dbReference type="PANTHER" id="PTHR23280:SF12">
    <property type="entry name" value="PROTEIN 4.1"/>
    <property type="match status" value="1"/>
</dbReference>